<evidence type="ECO:0000256" key="5">
    <source>
        <dbReference type="ARBA" id="ARBA00022927"/>
    </source>
</evidence>
<feature type="region of interest" description="Disordered" evidence="6">
    <location>
        <begin position="91"/>
        <end position="180"/>
    </location>
</feature>
<evidence type="ECO:0000256" key="1">
    <source>
        <dbReference type="ARBA" id="ARBA00004177"/>
    </source>
</evidence>
<organism evidence="7 8">
    <name type="scientific">Mya arenaria</name>
    <name type="common">Soft-shell clam</name>
    <dbReference type="NCBI Taxonomy" id="6604"/>
    <lineage>
        <taxon>Eukaryota</taxon>
        <taxon>Metazoa</taxon>
        <taxon>Spiralia</taxon>
        <taxon>Lophotrochozoa</taxon>
        <taxon>Mollusca</taxon>
        <taxon>Bivalvia</taxon>
        <taxon>Autobranchia</taxon>
        <taxon>Heteroconchia</taxon>
        <taxon>Euheterodonta</taxon>
        <taxon>Imparidentia</taxon>
        <taxon>Neoheterodontei</taxon>
        <taxon>Myida</taxon>
        <taxon>Myoidea</taxon>
        <taxon>Myidae</taxon>
        <taxon>Mya</taxon>
    </lineage>
</organism>
<keyword evidence="4" id="KW-0967">Endosome</keyword>
<dbReference type="InterPro" id="IPR029705">
    <property type="entry name" value="VPS35L"/>
</dbReference>
<dbReference type="Proteomes" id="UP001164746">
    <property type="component" value="Chromosome 2"/>
</dbReference>
<protein>
    <submittedName>
        <fullName evidence="7">VP35L-like protein</fullName>
    </submittedName>
</protein>
<name>A0ABY7DID6_MYAAR</name>
<dbReference type="PANTHER" id="PTHR13673:SF0">
    <property type="entry name" value="VPS35 ENDOSOMAL PROTEIN-SORTING FACTOR-LIKE"/>
    <property type="match status" value="1"/>
</dbReference>
<evidence type="ECO:0000256" key="2">
    <source>
        <dbReference type="ARBA" id="ARBA00010704"/>
    </source>
</evidence>
<comment type="similarity">
    <text evidence="2">Belongs to the VPS35L family.</text>
</comment>
<evidence type="ECO:0000256" key="4">
    <source>
        <dbReference type="ARBA" id="ARBA00022753"/>
    </source>
</evidence>
<dbReference type="EMBL" id="CP111013">
    <property type="protein sequence ID" value="WAQ96683.1"/>
    <property type="molecule type" value="Genomic_DNA"/>
</dbReference>
<evidence type="ECO:0000256" key="6">
    <source>
        <dbReference type="SAM" id="MobiDB-lite"/>
    </source>
</evidence>
<keyword evidence="5" id="KW-0653">Protein transport</keyword>
<dbReference type="SUPFAM" id="SSF48371">
    <property type="entry name" value="ARM repeat"/>
    <property type="match status" value="1"/>
</dbReference>
<proteinExistence type="inferred from homology"/>
<keyword evidence="8" id="KW-1185">Reference proteome</keyword>
<feature type="compositionally biased region" description="Polar residues" evidence="6">
    <location>
        <begin position="151"/>
        <end position="167"/>
    </location>
</feature>
<evidence type="ECO:0000256" key="3">
    <source>
        <dbReference type="ARBA" id="ARBA00022448"/>
    </source>
</evidence>
<keyword evidence="3" id="KW-0813">Transport</keyword>
<dbReference type="InterPro" id="IPR016024">
    <property type="entry name" value="ARM-type_fold"/>
</dbReference>
<feature type="compositionally biased region" description="Low complexity" evidence="6">
    <location>
        <begin position="109"/>
        <end position="119"/>
    </location>
</feature>
<gene>
    <name evidence="7" type="ORF">MAR_029373</name>
</gene>
<reference evidence="7" key="1">
    <citation type="submission" date="2022-11" db="EMBL/GenBank/DDBJ databases">
        <title>Centuries of genome instability and evolution in soft-shell clam transmissible cancer (bioRxiv).</title>
        <authorList>
            <person name="Hart S.F.M."/>
            <person name="Yonemitsu M.A."/>
            <person name="Giersch R.M."/>
            <person name="Beal B.F."/>
            <person name="Arriagada G."/>
            <person name="Davis B.W."/>
            <person name="Ostrander E.A."/>
            <person name="Goff S.P."/>
            <person name="Metzger M.J."/>
        </authorList>
    </citation>
    <scope>NUCLEOTIDE SEQUENCE</scope>
    <source>
        <strain evidence="7">MELC-2E11</strain>
        <tissue evidence="7">Siphon/mantle</tissue>
    </source>
</reference>
<comment type="subcellular location">
    <subcellularLocation>
        <location evidence="1">Endosome</location>
    </subcellularLocation>
</comment>
<evidence type="ECO:0000313" key="7">
    <source>
        <dbReference type="EMBL" id="WAQ96683.1"/>
    </source>
</evidence>
<dbReference type="PANTHER" id="PTHR13673">
    <property type="entry name" value="ESOPHAGEAL CANCER ASSOCIATED PROTEIN"/>
    <property type="match status" value="1"/>
</dbReference>
<sequence>MDVMQGICFFWFMNSFPVRDSNSYATFLFTRVMMVRRSRLCQFWARTLDRAWMNHEPLALYPRKRVYEEERLAETLQAATADSHPLKAITVSDLKHADKKGGSGRKPSKAGSKSSSVSGDPLGGSDPLSMADPLSAMGPLGEGLDPLSAMMAQSSLAPTMSRSSSFGSDGGKSRTGSLDDSFEPWSAKKVEILARYTTSEKLSITTSFLSASDKEHVTIKSQTTSTMSDKGSVQEMLNLSQQDYVSRIEDLNQHLVQAWDQDQRVKALKIAIQCSKLLADVNVIQFYPSKFVLITDILDTFANFTPDQVPDSAKETCRNWFFKIASIRELIPRFYVEAAIMKCYSFLNPGEYAAALRRLSLMIRGMGDPLVSLYAKCFLSRIGIAVAPNIRDHLQPMFEDFLSTFPQVSGDSVQNTLAIQKLEMPRYLTLFSPGLDWLLQCIANKAPDTTLTDILHKSREKCNSALLLNSLISAFKPEYIASRVMEFIEMIKECEETGFPKHLLFRTLGTCLAIADPPEDKKLSVLNEVWKPIMKLKTPSDYIACAESWMEFIVKHFGKREVNTVLNDVIKHLTPDRVFEDFYPQLQSIVSKILVHMHDFSLLFALEKFLPFIDMFQKESVRVDVCKNIAEAFSKFQVTATNDPVIINAMMFICKTMHDSVNAMTLEDEKKAISQTICGFVRKISFGRDLEQQLSFFVEARAAFTNLDIVLVQLIQSVNNLAIETRKVVHGTHSRKTGNFVRACAAYCFITVPSLQSVFSQMQLYLLSGQVALLNQCYSQGRNSNSSTFLFFSPVIVFSILLSTQFCVCAGDAFFKATISLIPELPRQIDLDGKTRSSEPFLVDFISNFVSTLLVVPDNPDASVLYLLRGLLNILQNYTWEPHSDAKVVVYTRVLAMLSASCQEAFPYHVDKVDSNDTLYGLDPKYLSELQGICGTLVEEILTHLKTLTTPETTKRQTILSLELFQTVIGHGDLGHEKLFNLAVKLWGLAQRSHMADQKQMKKIQSCIRQKASVIDGKVFKELLSKIPLETTT</sequence>
<accession>A0ABY7DID6</accession>
<evidence type="ECO:0000313" key="8">
    <source>
        <dbReference type="Proteomes" id="UP001164746"/>
    </source>
</evidence>